<proteinExistence type="predicted"/>
<dbReference type="GO" id="GO:0002115">
    <property type="term" value="P:store-operated calcium entry"/>
    <property type="evidence" value="ECO:0007669"/>
    <property type="project" value="TreeGrafter"/>
</dbReference>
<dbReference type="GO" id="GO:0005886">
    <property type="term" value="C:plasma membrane"/>
    <property type="evidence" value="ECO:0007669"/>
    <property type="project" value="TreeGrafter"/>
</dbReference>
<dbReference type="AlphaFoldDB" id="A0A1V9WZ00"/>
<dbReference type="GO" id="GO:0006874">
    <property type="term" value="P:intracellular calcium ion homeostasis"/>
    <property type="evidence" value="ECO:0007669"/>
    <property type="project" value="TreeGrafter"/>
</dbReference>
<gene>
    <name evidence="2" type="ORF">BIW11_02336</name>
</gene>
<organism evidence="2 3">
    <name type="scientific">Tropilaelaps mercedesae</name>
    <dbReference type="NCBI Taxonomy" id="418985"/>
    <lineage>
        <taxon>Eukaryota</taxon>
        <taxon>Metazoa</taxon>
        <taxon>Ecdysozoa</taxon>
        <taxon>Arthropoda</taxon>
        <taxon>Chelicerata</taxon>
        <taxon>Arachnida</taxon>
        <taxon>Acari</taxon>
        <taxon>Parasitiformes</taxon>
        <taxon>Mesostigmata</taxon>
        <taxon>Gamasina</taxon>
        <taxon>Dermanyssoidea</taxon>
        <taxon>Laelapidae</taxon>
        <taxon>Tropilaelaps</taxon>
    </lineage>
</organism>
<evidence type="ECO:0000259" key="1">
    <source>
        <dbReference type="Pfam" id="PF25578"/>
    </source>
</evidence>
<name>A0A1V9WZ00_9ACAR</name>
<dbReference type="InParanoid" id="A0A1V9WZ00"/>
<dbReference type="Proteomes" id="UP000192247">
    <property type="component" value="Unassembled WGS sequence"/>
</dbReference>
<dbReference type="InterPro" id="IPR013761">
    <property type="entry name" value="SAM/pointed_sf"/>
</dbReference>
<dbReference type="GO" id="GO:0005509">
    <property type="term" value="F:calcium ion binding"/>
    <property type="evidence" value="ECO:0007669"/>
    <property type="project" value="TreeGrafter"/>
</dbReference>
<comment type="caution">
    <text evidence="2">The sequence shown here is derived from an EMBL/GenBank/DDBJ whole genome shotgun (WGS) entry which is preliminary data.</text>
</comment>
<accession>A0A1V9WZ00</accession>
<dbReference type="GO" id="GO:0005246">
    <property type="term" value="F:calcium channel regulator activity"/>
    <property type="evidence" value="ECO:0007669"/>
    <property type="project" value="InterPro"/>
</dbReference>
<dbReference type="PANTHER" id="PTHR15136:SF5">
    <property type="entry name" value="STROMAL INTERACTION MOLECULE HOMOLOG"/>
    <property type="match status" value="1"/>
</dbReference>
<dbReference type="Gene3D" id="1.10.150.50">
    <property type="entry name" value="Transcription Factor, Ets-1"/>
    <property type="match status" value="1"/>
</dbReference>
<dbReference type="SUPFAM" id="SSF47769">
    <property type="entry name" value="SAM/Pointed domain"/>
    <property type="match status" value="1"/>
</dbReference>
<reference evidence="2 3" key="1">
    <citation type="journal article" date="2017" name="Gigascience">
        <title>Draft genome of the honey bee ectoparasitic mite, Tropilaelaps mercedesae, is shaped by the parasitic life history.</title>
        <authorList>
            <person name="Dong X."/>
            <person name="Armstrong S.D."/>
            <person name="Xia D."/>
            <person name="Makepeace B.L."/>
            <person name="Darby A.C."/>
            <person name="Kadowaki T."/>
        </authorList>
    </citation>
    <scope>NUCLEOTIDE SEQUENCE [LARGE SCALE GENOMIC DNA]</scope>
    <source>
        <strain evidence="2">Wuxi-XJTLU</strain>
    </source>
</reference>
<dbReference type="FunFam" id="1.10.150.50:FF:000009">
    <property type="entry name" value="Stromal interaction molecule 1"/>
    <property type="match status" value="1"/>
</dbReference>
<protein>
    <submittedName>
        <fullName evidence="2">Stromal interaction molecule-like</fullName>
    </submittedName>
</protein>
<sequence>MRSCEVTSSCDDAAGFEAIRALHRQLDDDASGTVDISETDEFIRQETVSWLVDSVELPQYARLFHENRVDGRALPRMAVQNNAYLAAELGIKDPISKQKLVLKAMDVVLFGPQRNHNWLKDVILAVVLIFATTTVW</sequence>
<dbReference type="Pfam" id="PF25578">
    <property type="entry name" value="EF-hand_STIM1"/>
    <property type="match status" value="1"/>
</dbReference>
<dbReference type="GO" id="GO:0005783">
    <property type="term" value="C:endoplasmic reticulum"/>
    <property type="evidence" value="ECO:0007669"/>
    <property type="project" value="TreeGrafter"/>
</dbReference>
<dbReference type="STRING" id="418985.A0A1V9WZ00"/>
<dbReference type="OrthoDB" id="9986177at2759"/>
<evidence type="ECO:0000313" key="3">
    <source>
        <dbReference type="Proteomes" id="UP000192247"/>
    </source>
</evidence>
<evidence type="ECO:0000313" key="2">
    <source>
        <dbReference type="EMBL" id="OQR66495.1"/>
    </source>
</evidence>
<dbReference type="InterPro" id="IPR037608">
    <property type="entry name" value="STIM1/2"/>
</dbReference>
<dbReference type="InterPro" id="IPR057835">
    <property type="entry name" value="EF-hand_STIM1/2"/>
</dbReference>
<dbReference type="PANTHER" id="PTHR15136">
    <property type="entry name" value="STROMAL INTERACTION MOLECULE HOMOLOG"/>
    <property type="match status" value="1"/>
</dbReference>
<dbReference type="EMBL" id="MNPL01032269">
    <property type="protein sequence ID" value="OQR66495.1"/>
    <property type="molecule type" value="Genomic_DNA"/>
</dbReference>
<keyword evidence="3" id="KW-1185">Reference proteome</keyword>
<feature type="domain" description="STIM1/2 EF-hand" evidence="1">
    <location>
        <begin position="5"/>
        <end position="46"/>
    </location>
</feature>